<comment type="function">
    <text evidence="6">Component of the thioredoxin-thioredoxin reductase system. Participates in various redox reactions through the reversible oxidation of its active center dithiol to a disulfide and catalyzes dithiol-disulfide exchange reactions.</text>
</comment>
<organism evidence="12 13">
    <name type="scientific">Lyticum sinuosum</name>
    <dbReference type="NCBI Taxonomy" id="1332059"/>
    <lineage>
        <taxon>Bacteria</taxon>
        <taxon>Pseudomonadati</taxon>
        <taxon>Pseudomonadota</taxon>
        <taxon>Alphaproteobacteria</taxon>
        <taxon>Rickettsiales</taxon>
        <taxon>Lyticum</taxon>
    </lineage>
</organism>
<dbReference type="SUPFAM" id="SSF52833">
    <property type="entry name" value="Thioredoxin-like"/>
    <property type="match status" value="1"/>
</dbReference>
<evidence type="ECO:0000256" key="4">
    <source>
        <dbReference type="ARBA" id="ARBA00023157"/>
    </source>
</evidence>
<name>A0AAE4VME0_9RICK</name>
<protein>
    <recommendedName>
        <fullName evidence="7 8">Thioredoxin</fullName>
    </recommendedName>
</protein>
<gene>
    <name evidence="12" type="ORF">Lyticum_00569</name>
</gene>
<feature type="site" description="Contributes to redox potential value" evidence="9">
    <location>
        <position position="36"/>
    </location>
</feature>
<dbReference type="PRINTS" id="PR00421">
    <property type="entry name" value="THIOREDOXIN"/>
</dbReference>
<keyword evidence="5 10" id="KW-0676">Redox-active center</keyword>
<dbReference type="NCBIfam" id="TIGR01068">
    <property type="entry name" value="thioredoxin"/>
    <property type="match status" value="1"/>
</dbReference>
<feature type="active site" description="Nucleophile" evidence="9">
    <location>
        <position position="34"/>
    </location>
</feature>
<evidence type="ECO:0000256" key="10">
    <source>
        <dbReference type="PIRSR" id="PIRSR000077-4"/>
    </source>
</evidence>
<keyword evidence="13" id="KW-1185">Reference proteome</keyword>
<dbReference type="InterPro" id="IPR036249">
    <property type="entry name" value="Thioredoxin-like_sf"/>
</dbReference>
<dbReference type="GO" id="GO:0005829">
    <property type="term" value="C:cytosol"/>
    <property type="evidence" value="ECO:0007669"/>
    <property type="project" value="TreeGrafter"/>
</dbReference>
<comment type="similarity">
    <text evidence="1 8">Belongs to the thioredoxin family.</text>
</comment>
<dbReference type="InterPro" id="IPR013766">
    <property type="entry name" value="Thioredoxin_domain"/>
</dbReference>
<dbReference type="GO" id="GO:0045454">
    <property type="term" value="P:cell redox homeostasis"/>
    <property type="evidence" value="ECO:0007669"/>
    <property type="project" value="TreeGrafter"/>
</dbReference>
<dbReference type="AlphaFoldDB" id="A0AAE4VME0"/>
<dbReference type="PROSITE" id="PS51352">
    <property type="entry name" value="THIOREDOXIN_2"/>
    <property type="match status" value="1"/>
</dbReference>
<evidence type="ECO:0000256" key="2">
    <source>
        <dbReference type="ARBA" id="ARBA00022448"/>
    </source>
</evidence>
<evidence type="ECO:0000259" key="11">
    <source>
        <dbReference type="PROSITE" id="PS51352"/>
    </source>
</evidence>
<dbReference type="Pfam" id="PF00085">
    <property type="entry name" value="Thioredoxin"/>
    <property type="match status" value="1"/>
</dbReference>
<feature type="site" description="Contributes to redox potential value" evidence="9">
    <location>
        <position position="35"/>
    </location>
</feature>
<dbReference type="EMBL" id="JARGYU010000002">
    <property type="protein sequence ID" value="MDZ5761394.1"/>
    <property type="molecule type" value="Genomic_DNA"/>
</dbReference>
<dbReference type="PANTHER" id="PTHR45663">
    <property type="entry name" value="GEO12009P1"/>
    <property type="match status" value="1"/>
</dbReference>
<dbReference type="PIRSF" id="PIRSF000077">
    <property type="entry name" value="Thioredoxin"/>
    <property type="match status" value="1"/>
</dbReference>
<feature type="disulfide bond" description="Redox-active" evidence="10">
    <location>
        <begin position="34"/>
        <end position="37"/>
    </location>
</feature>
<evidence type="ECO:0000313" key="12">
    <source>
        <dbReference type="EMBL" id="MDZ5761394.1"/>
    </source>
</evidence>
<dbReference type="CDD" id="cd02947">
    <property type="entry name" value="TRX_family"/>
    <property type="match status" value="1"/>
</dbReference>
<keyword evidence="3" id="KW-0249">Electron transport</keyword>
<evidence type="ECO:0000256" key="3">
    <source>
        <dbReference type="ARBA" id="ARBA00022982"/>
    </source>
</evidence>
<evidence type="ECO:0000256" key="7">
    <source>
        <dbReference type="NCBIfam" id="TIGR01068"/>
    </source>
</evidence>
<keyword evidence="4 10" id="KW-1015">Disulfide bond</keyword>
<keyword evidence="2" id="KW-0813">Transport</keyword>
<comment type="caution">
    <text evidence="12">The sequence shown here is derived from an EMBL/GenBank/DDBJ whole genome shotgun (WGS) entry which is preliminary data.</text>
</comment>
<evidence type="ECO:0000256" key="9">
    <source>
        <dbReference type="PIRSR" id="PIRSR000077-1"/>
    </source>
</evidence>
<reference evidence="12" key="1">
    <citation type="submission" date="2023-02" db="EMBL/GenBank/DDBJ databases">
        <title>Host association and intracellularity evolved multiple times independently in the Rickettsiales.</title>
        <authorList>
            <person name="Castelli M."/>
            <person name="Nardi T."/>
            <person name="Gammuto L."/>
            <person name="Bellinzona G."/>
            <person name="Sabaneyeva E."/>
            <person name="Potekhin A."/>
            <person name="Serra V."/>
            <person name="Petroni G."/>
            <person name="Sassera D."/>
        </authorList>
    </citation>
    <scope>NUCLEOTIDE SEQUENCE</scope>
    <source>
        <strain evidence="12">USBL-36I1</strain>
    </source>
</reference>
<feature type="site" description="Deprotonates C-terminal active site Cys" evidence="9">
    <location>
        <position position="28"/>
    </location>
</feature>
<evidence type="ECO:0000256" key="5">
    <source>
        <dbReference type="ARBA" id="ARBA00023284"/>
    </source>
</evidence>
<feature type="active site" description="Nucleophile" evidence="9">
    <location>
        <position position="37"/>
    </location>
</feature>
<feature type="domain" description="Thioredoxin" evidence="11">
    <location>
        <begin position="1"/>
        <end position="110"/>
    </location>
</feature>
<dbReference type="GO" id="GO:0015035">
    <property type="term" value="F:protein-disulfide reductase activity"/>
    <property type="evidence" value="ECO:0007669"/>
    <property type="project" value="UniProtKB-UniRule"/>
</dbReference>
<dbReference type="Proteomes" id="UP001289135">
    <property type="component" value="Unassembled WGS sequence"/>
</dbReference>
<sequence>METAHLINITDSSFENEVLKYKGFVLVDFWAEWCGPCKQLMPILESFAEKNNDKIKICKLNVDDNQKIPGEMGIRGIPTLILFKNGEKISIKVGALSLKDLESWIEENMSNN</sequence>
<dbReference type="RefSeq" id="WP_322498822.1">
    <property type="nucleotide sequence ID" value="NZ_JARGYU010000002.1"/>
</dbReference>
<evidence type="ECO:0000313" key="13">
    <source>
        <dbReference type="Proteomes" id="UP001289135"/>
    </source>
</evidence>
<dbReference type="PROSITE" id="PS00194">
    <property type="entry name" value="THIOREDOXIN_1"/>
    <property type="match status" value="1"/>
</dbReference>
<evidence type="ECO:0000256" key="8">
    <source>
        <dbReference type="PIRNR" id="PIRNR000077"/>
    </source>
</evidence>
<dbReference type="InterPro" id="IPR017937">
    <property type="entry name" value="Thioredoxin_CS"/>
</dbReference>
<evidence type="ECO:0000256" key="6">
    <source>
        <dbReference type="ARBA" id="ARBA00025303"/>
    </source>
</evidence>
<accession>A0AAE4VME0</accession>
<dbReference type="FunFam" id="3.40.30.10:FF:000001">
    <property type="entry name" value="Thioredoxin"/>
    <property type="match status" value="1"/>
</dbReference>
<dbReference type="Gene3D" id="3.40.30.10">
    <property type="entry name" value="Glutaredoxin"/>
    <property type="match status" value="1"/>
</dbReference>
<proteinExistence type="inferred from homology"/>
<dbReference type="PANTHER" id="PTHR45663:SF11">
    <property type="entry name" value="GEO12009P1"/>
    <property type="match status" value="1"/>
</dbReference>
<dbReference type="InterPro" id="IPR005746">
    <property type="entry name" value="Thioredoxin"/>
</dbReference>
<evidence type="ECO:0000256" key="1">
    <source>
        <dbReference type="ARBA" id="ARBA00008987"/>
    </source>
</evidence>